<dbReference type="SUPFAM" id="SSF53474">
    <property type="entry name" value="alpha/beta-Hydrolases"/>
    <property type="match status" value="1"/>
</dbReference>
<evidence type="ECO:0000259" key="1">
    <source>
        <dbReference type="Pfam" id="PF00561"/>
    </source>
</evidence>
<dbReference type="GO" id="GO:0016020">
    <property type="term" value="C:membrane"/>
    <property type="evidence" value="ECO:0007669"/>
    <property type="project" value="TreeGrafter"/>
</dbReference>
<protein>
    <submittedName>
        <fullName evidence="2">Pimeloyl-ACP methyl ester carboxylesterase</fullName>
    </submittedName>
</protein>
<keyword evidence="3" id="KW-1185">Reference proteome</keyword>
<sequence>MTKYLPKLIGAFINFIAVFTPNYAGKLAMQLFSIPRKGKLKPDETPFLNTAEQTKFQYENFNITAYQWKGSGDTVLLAHGWESNSFRWKDLVITLKKQQFNIVALDAPAHGGTGNKQFNAILFSECIHVIANQFKPKIVIGHSVGGMASVFAMHNHNITNITKLVLLGAPDAFSNILNGYETIMGFNNQTKKGIRAYILKTFKFLPEHFSTSNFTSNLNIDALIIHDKKDRIISFSDALNIKNKFPNAKLIETRGYGHSLKSDKIYKHILDFLNH</sequence>
<dbReference type="OrthoDB" id="9785847at2"/>
<evidence type="ECO:0000313" key="3">
    <source>
        <dbReference type="Proteomes" id="UP000198999"/>
    </source>
</evidence>
<dbReference type="EMBL" id="FOFN01000001">
    <property type="protein sequence ID" value="SEQ12131.1"/>
    <property type="molecule type" value="Genomic_DNA"/>
</dbReference>
<dbReference type="Gene3D" id="3.40.50.1820">
    <property type="entry name" value="alpha/beta hydrolase"/>
    <property type="match status" value="1"/>
</dbReference>
<dbReference type="AlphaFoldDB" id="A0A1H9DFG9"/>
<dbReference type="PANTHER" id="PTHR43798:SF33">
    <property type="entry name" value="HYDROLASE, PUTATIVE (AFU_ORTHOLOGUE AFUA_2G14860)-RELATED"/>
    <property type="match status" value="1"/>
</dbReference>
<reference evidence="2 3" key="1">
    <citation type="submission" date="2016-10" db="EMBL/GenBank/DDBJ databases">
        <authorList>
            <person name="de Groot N.N."/>
        </authorList>
    </citation>
    <scope>NUCLEOTIDE SEQUENCE [LARGE SCALE GENOMIC DNA]</scope>
    <source>
        <strain evidence="2 3">DSM 21035</strain>
    </source>
</reference>
<dbReference type="RefSeq" id="WP_092577045.1">
    <property type="nucleotide sequence ID" value="NZ_FOFN01000001.1"/>
</dbReference>
<dbReference type="STRING" id="419940.SAMN05421824_1220"/>
<dbReference type="PANTHER" id="PTHR43798">
    <property type="entry name" value="MONOACYLGLYCEROL LIPASE"/>
    <property type="match status" value="1"/>
</dbReference>
<dbReference type="InterPro" id="IPR000073">
    <property type="entry name" value="AB_hydrolase_1"/>
</dbReference>
<proteinExistence type="predicted"/>
<feature type="domain" description="AB hydrolase-1" evidence="1">
    <location>
        <begin position="74"/>
        <end position="177"/>
    </location>
</feature>
<gene>
    <name evidence="2" type="ORF">SAMN05421824_1220</name>
</gene>
<evidence type="ECO:0000313" key="2">
    <source>
        <dbReference type="EMBL" id="SEQ12131.1"/>
    </source>
</evidence>
<accession>A0A1H9DFG9</accession>
<name>A0A1H9DFG9_9FLAO</name>
<dbReference type="Pfam" id="PF00561">
    <property type="entry name" value="Abhydrolase_1"/>
    <property type="match status" value="1"/>
</dbReference>
<organism evidence="2 3">
    <name type="scientific">Hyunsoonleella jejuensis</name>
    <dbReference type="NCBI Taxonomy" id="419940"/>
    <lineage>
        <taxon>Bacteria</taxon>
        <taxon>Pseudomonadati</taxon>
        <taxon>Bacteroidota</taxon>
        <taxon>Flavobacteriia</taxon>
        <taxon>Flavobacteriales</taxon>
        <taxon>Flavobacteriaceae</taxon>
    </lineage>
</organism>
<dbReference type="InterPro" id="IPR029058">
    <property type="entry name" value="AB_hydrolase_fold"/>
</dbReference>
<dbReference type="Proteomes" id="UP000198999">
    <property type="component" value="Unassembled WGS sequence"/>
</dbReference>
<dbReference type="InterPro" id="IPR050266">
    <property type="entry name" value="AB_hydrolase_sf"/>
</dbReference>